<organism evidence="2 3">
    <name type="scientific">Holzapfeliella saturejae</name>
    <dbReference type="NCBI Taxonomy" id="3082953"/>
    <lineage>
        <taxon>Bacteria</taxon>
        <taxon>Bacillati</taxon>
        <taxon>Bacillota</taxon>
        <taxon>Bacilli</taxon>
        <taxon>Lactobacillales</taxon>
        <taxon>Lactobacillaceae</taxon>
        <taxon>Holzapfeliella</taxon>
    </lineage>
</organism>
<dbReference type="Proteomes" id="UP001377804">
    <property type="component" value="Unassembled WGS sequence"/>
</dbReference>
<reference evidence="2 3" key="1">
    <citation type="submission" date="2023-10" db="EMBL/GenBank/DDBJ databases">
        <title>Holzapfeliella saturejae sp. nov. isolated from Satureja montana flowers.</title>
        <authorList>
            <person name="Alcantara C."/>
            <person name="Zuniga M."/>
            <person name="Landete J.M."/>
            <person name="Monedero V."/>
        </authorList>
    </citation>
    <scope>NUCLEOTIDE SEQUENCE [LARGE SCALE GENOMIC DNA]</scope>
    <source>
        <strain evidence="2 3">He02</strain>
    </source>
</reference>
<dbReference type="Pfam" id="PF05133">
    <property type="entry name" value="SPP1_portal"/>
    <property type="match status" value="1"/>
</dbReference>
<evidence type="ECO:0000256" key="1">
    <source>
        <dbReference type="SAM" id="MobiDB-lite"/>
    </source>
</evidence>
<keyword evidence="3" id="KW-1185">Reference proteome</keyword>
<evidence type="ECO:0000313" key="3">
    <source>
        <dbReference type="Proteomes" id="UP001377804"/>
    </source>
</evidence>
<comment type="caution">
    <text evidence="2">The sequence shown here is derived from an EMBL/GenBank/DDBJ whole genome shotgun (WGS) entry which is preliminary data.</text>
</comment>
<protein>
    <submittedName>
        <fullName evidence="2">Phage portal protein</fullName>
    </submittedName>
</protein>
<dbReference type="NCBIfam" id="TIGR01538">
    <property type="entry name" value="portal_SPP1"/>
    <property type="match status" value="1"/>
</dbReference>
<evidence type="ECO:0000313" key="2">
    <source>
        <dbReference type="EMBL" id="MEJ6348791.1"/>
    </source>
</evidence>
<sequence>MKEQQNTVFNYSVLSNGVFVYPKSRFKDVGIGLDELQDMVTFHKQNQKHDFKKQFQNYIGNHEIFELERNTSTDIDNRIAVNLPKYVVDTFNGYFIGVPPSFSAKEDKTNQSLQNWLNGNNFSDLLNEISKQVDIYGRSYLLAYIGDEDKQAKVTYLSPQHSFMIYSNDTEQLPLGFVTYLKNGPEEYEATLYTSDQVLNFTSDSSSFTDISSHNFGGVPVVEFYENTERTGIISTILDLSNELDKAVSQKANQNEYFDNAYLTLSGVVDEEDILKLKDNRAIILPEGVTAGFLTKPDNDSMQENHINRITNLIYQTAQVANLEDSAFSGNSSGVALQYKLLPMQNKAMNKERKFSQQLRHLFKLLFTQSSVVGTASETAYIDVSMTFKRNLPTNYNDEAETAQKLAGIVSKDTQLSTLTFVKDPQAEIEKMKQEQKEQVQQSIDMSRLGADDVE</sequence>
<dbReference type="InterPro" id="IPR021145">
    <property type="entry name" value="Portal_protein_SPP1_Gp6-like"/>
</dbReference>
<gene>
    <name evidence="2" type="ORF">R4Y45_06115</name>
</gene>
<proteinExistence type="predicted"/>
<feature type="region of interest" description="Disordered" evidence="1">
    <location>
        <begin position="430"/>
        <end position="455"/>
    </location>
</feature>
<name>A0ABU8SHE1_9LACO</name>
<dbReference type="EMBL" id="JAWMWG010000003">
    <property type="protein sequence ID" value="MEJ6348791.1"/>
    <property type="molecule type" value="Genomic_DNA"/>
</dbReference>
<dbReference type="InterPro" id="IPR006428">
    <property type="entry name" value="Portal_SPP1-type"/>
</dbReference>
<dbReference type="RefSeq" id="WP_339970294.1">
    <property type="nucleotide sequence ID" value="NZ_JAWMWG010000003.1"/>
</dbReference>
<accession>A0ABU8SHE1</accession>